<evidence type="ECO:0000313" key="6">
    <source>
        <dbReference type="Proteomes" id="UP000585474"/>
    </source>
</evidence>
<dbReference type="GO" id="GO:0000976">
    <property type="term" value="F:transcription cis-regulatory region binding"/>
    <property type="evidence" value="ECO:0007669"/>
    <property type="project" value="TreeGrafter"/>
</dbReference>
<name>A0A7J0EWI0_9ERIC</name>
<evidence type="ECO:0000259" key="4">
    <source>
        <dbReference type="PROSITE" id="PS51523"/>
    </source>
</evidence>
<dbReference type="GO" id="GO:0008270">
    <property type="term" value="F:zinc ion binding"/>
    <property type="evidence" value="ECO:0007669"/>
    <property type="project" value="UniProtKB-KW"/>
</dbReference>
<keyword evidence="2" id="KW-0863">Zinc-finger</keyword>
<dbReference type="InterPro" id="IPR006456">
    <property type="entry name" value="ZF_HD_homeobox_Cys/His_dimer"/>
</dbReference>
<dbReference type="PANTHER" id="PTHR31948:SF140">
    <property type="entry name" value="ZINC-FINGER HOMEODOMAIN PROTEIN 2"/>
    <property type="match status" value="1"/>
</dbReference>
<dbReference type="Proteomes" id="UP000585474">
    <property type="component" value="Unassembled WGS sequence"/>
</dbReference>
<keyword evidence="6" id="KW-1185">Reference proteome</keyword>
<dbReference type="GO" id="GO:0003700">
    <property type="term" value="F:DNA-binding transcription factor activity"/>
    <property type="evidence" value="ECO:0007669"/>
    <property type="project" value="TreeGrafter"/>
</dbReference>
<feature type="domain" description="ZF-HD dimerization-type" evidence="4">
    <location>
        <begin position="1"/>
        <end position="49"/>
    </location>
</feature>
<evidence type="ECO:0000256" key="2">
    <source>
        <dbReference type="ARBA" id="ARBA00022771"/>
    </source>
</evidence>
<gene>
    <name evidence="5" type="ORF">Acr_07g0009290</name>
</gene>
<comment type="caution">
    <text evidence="5">The sequence shown here is derived from an EMBL/GenBank/DDBJ whole genome shotgun (WGS) entry which is preliminary data.</text>
</comment>
<dbReference type="GO" id="GO:0050793">
    <property type="term" value="P:regulation of developmental process"/>
    <property type="evidence" value="ECO:0007669"/>
    <property type="project" value="TreeGrafter"/>
</dbReference>
<sequence length="115" mass="12815">MEYLRNLAAHSVAYTVDDCHTFEKSGPVGCPECMICATCGCNRNFHKKEELPTADHHPFLCCLATTFTAPLPPLSLCSLLPPQPQPPVAPEIREENKLLKKRKNKCRGYRSFVAA</sequence>
<dbReference type="EMBL" id="BJWL01000007">
    <property type="protein sequence ID" value="GFY90732.1"/>
    <property type="molecule type" value="Genomic_DNA"/>
</dbReference>
<accession>A0A7J0EWI0</accession>
<proteinExistence type="predicted"/>
<evidence type="ECO:0000256" key="1">
    <source>
        <dbReference type="ARBA" id="ARBA00022723"/>
    </source>
</evidence>
<evidence type="ECO:0000313" key="5">
    <source>
        <dbReference type="EMBL" id="GFY90732.1"/>
    </source>
</evidence>
<organism evidence="5 6">
    <name type="scientific">Actinidia rufa</name>
    <dbReference type="NCBI Taxonomy" id="165716"/>
    <lineage>
        <taxon>Eukaryota</taxon>
        <taxon>Viridiplantae</taxon>
        <taxon>Streptophyta</taxon>
        <taxon>Embryophyta</taxon>
        <taxon>Tracheophyta</taxon>
        <taxon>Spermatophyta</taxon>
        <taxon>Magnoliopsida</taxon>
        <taxon>eudicotyledons</taxon>
        <taxon>Gunneridae</taxon>
        <taxon>Pentapetalae</taxon>
        <taxon>asterids</taxon>
        <taxon>Ericales</taxon>
        <taxon>Actinidiaceae</taxon>
        <taxon>Actinidia</taxon>
    </lineage>
</organism>
<reference evidence="5 6" key="1">
    <citation type="submission" date="2019-07" db="EMBL/GenBank/DDBJ databases">
        <title>De Novo Assembly of kiwifruit Actinidia rufa.</title>
        <authorList>
            <person name="Sugita-Konishi S."/>
            <person name="Sato K."/>
            <person name="Mori E."/>
            <person name="Abe Y."/>
            <person name="Kisaki G."/>
            <person name="Hamano K."/>
            <person name="Suezawa K."/>
            <person name="Otani M."/>
            <person name="Fukuda T."/>
            <person name="Manabe T."/>
            <person name="Gomi K."/>
            <person name="Tabuchi M."/>
            <person name="Akimitsu K."/>
            <person name="Kataoka I."/>
        </authorList>
    </citation>
    <scope>NUCLEOTIDE SEQUENCE [LARGE SCALE GENOMIC DNA]</scope>
    <source>
        <strain evidence="6">cv. Fuchu</strain>
    </source>
</reference>
<dbReference type="PANTHER" id="PTHR31948">
    <property type="entry name" value="ZINC-FINGER HOMEODOMAIN PROTEIN 2"/>
    <property type="match status" value="1"/>
</dbReference>
<dbReference type="AlphaFoldDB" id="A0A7J0EWI0"/>
<keyword evidence="1" id="KW-0479">Metal-binding</keyword>
<dbReference type="PROSITE" id="PS51523">
    <property type="entry name" value="ZF_HD_DIMER"/>
    <property type="match status" value="1"/>
</dbReference>
<dbReference type="Pfam" id="PF04770">
    <property type="entry name" value="ZF-HD_dimer"/>
    <property type="match status" value="1"/>
</dbReference>
<dbReference type="GO" id="GO:0005634">
    <property type="term" value="C:nucleus"/>
    <property type="evidence" value="ECO:0007669"/>
    <property type="project" value="TreeGrafter"/>
</dbReference>
<protein>
    <recommendedName>
        <fullName evidence="4">ZF-HD dimerization-type domain-containing protein</fullName>
    </recommendedName>
</protein>
<evidence type="ECO:0000256" key="3">
    <source>
        <dbReference type="ARBA" id="ARBA00022833"/>
    </source>
</evidence>
<keyword evidence="3" id="KW-0862">Zinc</keyword>